<dbReference type="InterPro" id="IPR007863">
    <property type="entry name" value="Peptidase_M16_C"/>
</dbReference>
<dbReference type="PANTHER" id="PTHR43016:SF13">
    <property type="entry name" value="PRESEQUENCE PROTEASE, MITOCHONDRIAL"/>
    <property type="match status" value="1"/>
</dbReference>
<proteinExistence type="predicted"/>
<dbReference type="PANTHER" id="PTHR43016">
    <property type="entry name" value="PRESEQUENCE PROTEASE"/>
    <property type="match status" value="1"/>
</dbReference>
<dbReference type="SMART" id="SM01264">
    <property type="entry name" value="M16C_associated"/>
    <property type="match status" value="1"/>
</dbReference>
<dbReference type="Pfam" id="PF00675">
    <property type="entry name" value="Peptidase_M16"/>
    <property type="match status" value="1"/>
</dbReference>
<evidence type="ECO:0000313" key="2">
    <source>
        <dbReference type="EMBL" id="RGS42358.1"/>
    </source>
</evidence>
<dbReference type="InterPro" id="IPR055130">
    <property type="entry name" value="PreP_C"/>
</dbReference>
<dbReference type="GO" id="GO:0046872">
    <property type="term" value="F:metal ion binding"/>
    <property type="evidence" value="ECO:0007669"/>
    <property type="project" value="InterPro"/>
</dbReference>
<dbReference type="Pfam" id="PF22516">
    <property type="entry name" value="PreP_C"/>
    <property type="match status" value="1"/>
</dbReference>
<dbReference type="EMBL" id="QRVL01000001">
    <property type="protein sequence ID" value="RGS42358.1"/>
    <property type="molecule type" value="Genomic_DNA"/>
</dbReference>
<dbReference type="SUPFAM" id="SSF63411">
    <property type="entry name" value="LuxS/MPP-like metallohydrolase"/>
    <property type="match status" value="4"/>
</dbReference>
<organism evidence="2 3">
    <name type="scientific">Roseburia hominis</name>
    <dbReference type="NCBI Taxonomy" id="301301"/>
    <lineage>
        <taxon>Bacteria</taxon>
        <taxon>Bacillati</taxon>
        <taxon>Bacillota</taxon>
        <taxon>Clostridia</taxon>
        <taxon>Lachnospirales</taxon>
        <taxon>Lachnospiraceae</taxon>
        <taxon>Roseburia</taxon>
    </lineage>
</organism>
<gene>
    <name evidence="2" type="ORF">DWX93_03260</name>
</gene>
<dbReference type="RefSeq" id="WP_118096601.1">
    <property type="nucleotide sequence ID" value="NZ_QRVL01000001.1"/>
</dbReference>
<dbReference type="InterPro" id="IPR011249">
    <property type="entry name" value="Metalloenz_LuxS/M16"/>
</dbReference>
<evidence type="ECO:0000313" key="3">
    <source>
        <dbReference type="Proteomes" id="UP000266172"/>
    </source>
</evidence>
<accession>A0A395VCS2</accession>
<dbReference type="GO" id="GO:0016485">
    <property type="term" value="P:protein processing"/>
    <property type="evidence" value="ECO:0007669"/>
    <property type="project" value="TreeGrafter"/>
</dbReference>
<protein>
    <submittedName>
        <fullName evidence="2">Insulinase family protein</fullName>
    </submittedName>
</protein>
<name>A0A395VCS2_9FIRM</name>
<dbReference type="InterPro" id="IPR013578">
    <property type="entry name" value="Peptidase_M16C_assoc"/>
</dbReference>
<dbReference type="InterPro" id="IPR011765">
    <property type="entry name" value="Pept_M16_N"/>
</dbReference>
<comment type="caution">
    <text evidence="2">The sequence shown here is derived from an EMBL/GenBank/DDBJ whole genome shotgun (WGS) entry which is preliminary data.</text>
</comment>
<sequence>MKLSELTAYELLGEQELKDIHSMGYILRHKKSGARITVISNDDENKVFYIGFRTPPEDSTGVPHIIEHTVLCGSDKYPVKDPFVELVKGSLNTFLNAITYPEKTIYPVASCNNADFQNLMSVYMDAVFHPDIYKHREIFEQEGWHYELEDEDAPVTINGVVYNEMKGAFSSPDDVLERLILNSLFPDTSYANESGGDPEHIPELTYEQYLDFHRKYYHPCNSYIYLYGDMDVAEKLRWMDEEYLGKYEQIELDSAIRMQKPFAAPVEIVKPYPVASGETLTDNSYLSYNVVVGTVLDKKLYQAFDVLDYALLSAPGAPLKQALIDAGIGMDIGGGYDNSTLQPVFSVIAKNANPEQKEQFLQVIRETLQAQVADGIDQNALLAGINSSEFRFREADFGQFPKGLLYGIQCLDSWLFDDMQPFMHLEALDTYQFLKDQIGTGYYEELVKTYLLDNPHASVVITVPEQGLGAKRDAALEKKLAEYKAGLSREERKKLIADTKHLKQYQEEPSPKEDLEKIPRLTRADLKKETAPLLNREIETEGVSIVAHEMDTNGIDYLTYLFDVCDILPEDLPYLGILKAVLGYVDTDDHSYAALANEINMYTGGIGSSIGIYPNVKKQGEIGLYYEVRTKVLASRLPDAMRLIKEILLTSHLSDEKRLYEILAQLKSRLQAGLSASGHSVAYTRALSYFSAAAYCQDATAGIACYRVIADYEEHFEEKKQQLMEKLFSLVKTIFTAERMLVSATCEESEIPAVTQASAALKNVLYVPDQPGKNRSMPSYPLAKKNEGFMDASQVQYVARAGNYAAHGFSYHGALRILKVILGYDYLWINVRVKGGAYGCMNGYMRNGDTYFVSYRDPNLSATNEIYDGIPAYLEKFDADEREMTGYIIGTISDMDTPMNPSAKGARSMTAYLQELDYETLSKERSQIIGAQPADIRALKPLIASVLSDGSLCVIGNEDVLTSEKQMFETLESLT</sequence>
<dbReference type="AlphaFoldDB" id="A0A395VCS2"/>
<dbReference type="Proteomes" id="UP000266172">
    <property type="component" value="Unassembled WGS sequence"/>
</dbReference>
<reference evidence="2 3" key="1">
    <citation type="submission" date="2018-08" db="EMBL/GenBank/DDBJ databases">
        <title>A genome reference for cultivated species of the human gut microbiota.</title>
        <authorList>
            <person name="Zou Y."/>
            <person name="Xue W."/>
            <person name="Luo G."/>
        </authorList>
    </citation>
    <scope>NUCLEOTIDE SEQUENCE [LARGE SCALE GENOMIC DNA]</scope>
    <source>
        <strain evidence="2 3">AF22-12AC</strain>
    </source>
</reference>
<dbReference type="Gene3D" id="3.30.830.10">
    <property type="entry name" value="Metalloenzyme, LuxS/M16 peptidase-like"/>
    <property type="match status" value="4"/>
</dbReference>
<feature type="domain" description="Peptidase M16C associated" evidence="1">
    <location>
        <begin position="462"/>
        <end position="712"/>
    </location>
</feature>
<dbReference type="Pfam" id="PF05193">
    <property type="entry name" value="Peptidase_M16_C"/>
    <property type="match status" value="1"/>
</dbReference>
<dbReference type="GO" id="GO:0004222">
    <property type="term" value="F:metalloendopeptidase activity"/>
    <property type="evidence" value="ECO:0007669"/>
    <property type="project" value="TreeGrafter"/>
</dbReference>
<evidence type="ECO:0000259" key="1">
    <source>
        <dbReference type="SMART" id="SM01264"/>
    </source>
</evidence>
<dbReference type="FunFam" id="3.30.830.10:FF:000034">
    <property type="entry name" value="presequence protease 1, chloroplastic/mitochondrial"/>
    <property type="match status" value="1"/>
</dbReference>
<dbReference type="Pfam" id="PF08367">
    <property type="entry name" value="M16C_assoc"/>
    <property type="match status" value="1"/>
</dbReference>